<comment type="caution">
    <text evidence="1">The sequence shown here is derived from an EMBL/GenBank/DDBJ whole genome shotgun (WGS) entry which is preliminary data.</text>
</comment>
<organism evidence="1 2">
    <name type="scientific">Microbacterium oleivorans</name>
    <dbReference type="NCBI Taxonomy" id="273677"/>
    <lineage>
        <taxon>Bacteria</taxon>
        <taxon>Bacillati</taxon>
        <taxon>Actinomycetota</taxon>
        <taxon>Actinomycetes</taxon>
        <taxon>Micrococcales</taxon>
        <taxon>Microbacteriaceae</taxon>
        <taxon>Microbacterium</taxon>
    </lineage>
</organism>
<gene>
    <name evidence="1" type="ORF">E2R54_03010</name>
</gene>
<dbReference type="STRING" id="273677.BW34_01225"/>
<dbReference type="AlphaFoldDB" id="A0A4R5YKE5"/>
<dbReference type="EMBL" id="SMZX01000001">
    <property type="protein sequence ID" value="TDL45449.1"/>
    <property type="molecule type" value="Genomic_DNA"/>
</dbReference>
<name>A0A4R5YKE5_9MICO</name>
<dbReference type="RefSeq" id="WP_091351659.1">
    <property type="nucleotide sequence ID" value="NZ_SMZX01000001.1"/>
</dbReference>
<accession>A0A4R5YKE5</accession>
<proteinExistence type="predicted"/>
<dbReference type="Proteomes" id="UP000295633">
    <property type="component" value="Unassembled WGS sequence"/>
</dbReference>
<sequence length="96" mass="10389">MSADPVPHLSLEPLSPTTWRLCDTRVARSDAASVLAYVEESDRGGYDVTWVHGGAGTAWFRGMDELLVGAVQHLAACASRRRKPKPIAHRPPLAAL</sequence>
<reference evidence="1 2" key="1">
    <citation type="submission" date="2019-03" db="EMBL/GenBank/DDBJ databases">
        <title>Genome Sequencing and Assembly of Various Microbes Isolated from Partially Reclaimed Soil and Acid Mine Drainage (AMD) Site.</title>
        <authorList>
            <person name="Steinbock B."/>
            <person name="Bechtold R."/>
            <person name="Sevigny J.L."/>
            <person name="Thomas D."/>
            <person name="Cuthill L.R."/>
            <person name="Aveiro Johannsen E.J."/>
            <person name="Thomas K."/>
            <person name="Ghosh A."/>
        </authorList>
    </citation>
    <scope>NUCLEOTIDE SEQUENCE [LARGE SCALE GENOMIC DNA]</scope>
    <source>
        <strain evidence="1 2">F-B2</strain>
    </source>
</reference>
<evidence type="ECO:0000313" key="2">
    <source>
        <dbReference type="Proteomes" id="UP000295633"/>
    </source>
</evidence>
<evidence type="ECO:0000313" key="1">
    <source>
        <dbReference type="EMBL" id="TDL45449.1"/>
    </source>
</evidence>
<protein>
    <submittedName>
        <fullName evidence="1">Uncharacterized protein</fullName>
    </submittedName>
</protein>